<evidence type="ECO:0000313" key="3">
    <source>
        <dbReference type="EMBL" id="PRQ20018.1"/>
    </source>
</evidence>
<dbReference type="PANTHER" id="PTHR46039">
    <property type="entry name" value="SUCROSE-PHOSPHATE SYNTHASE 3-RELATED"/>
    <property type="match status" value="1"/>
</dbReference>
<dbReference type="Gene3D" id="3.40.50.2000">
    <property type="entry name" value="Glycogen Phosphorylase B"/>
    <property type="match status" value="1"/>
</dbReference>
<dbReference type="SUPFAM" id="SSF53756">
    <property type="entry name" value="UDP-Glycosyltransferase/glycogen phosphorylase"/>
    <property type="match status" value="1"/>
</dbReference>
<protein>
    <submittedName>
        <fullName evidence="3">Putative sucrose-phosphate synthase</fullName>
        <ecNumber evidence="3">2.4.1.14</ecNumber>
    </submittedName>
</protein>
<dbReference type="EMBL" id="PDCK01000045">
    <property type="protein sequence ID" value="PRQ20018.1"/>
    <property type="molecule type" value="Genomic_DNA"/>
</dbReference>
<sequence>MAGNDWVNSYLEAILDVGPGLDDAKSSSSLLLRERGRFSPTRYFVEEVITRYDETDLHRSWVRVCAESNLVVNLDFTLRRRRGVPRRGTVGDISAHNSDSTRGGRMRRINSMDVMANWAAHQKEKKFYIVLHGLIRGENMELGRDSDTGGQVKYVVELARALGSMPGVYRVDLLTRQVSSPDVDWSYGEPTEMLNPVNSENPQEELGESTGAYIVRIPFVVMVDYCWHFSFQLGMPSQSYFGPLVP</sequence>
<keyword evidence="2 3" id="KW-0808">Transferase</keyword>
<evidence type="ECO:0000313" key="4">
    <source>
        <dbReference type="Proteomes" id="UP000238479"/>
    </source>
</evidence>
<keyword evidence="4" id="KW-1185">Reference proteome</keyword>
<dbReference type="EC" id="2.4.1.14" evidence="3"/>
<accession>A0A2P6PDL9</accession>
<evidence type="ECO:0000256" key="1">
    <source>
        <dbReference type="ARBA" id="ARBA00022676"/>
    </source>
</evidence>
<comment type="caution">
    <text evidence="3">The sequence shown here is derived from an EMBL/GenBank/DDBJ whole genome shotgun (WGS) entry which is preliminary data.</text>
</comment>
<gene>
    <name evidence="3" type="ORF">RchiOBHm_Chr7g0223581</name>
</gene>
<organism evidence="3 4">
    <name type="scientific">Rosa chinensis</name>
    <name type="common">China rose</name>
    <dbReference type="NCBI Taxonomy" id="74649"/>
    <lineage>
        <taxon>Eukaryota</taxon>
        <taxon>Viridiplantae</taxon>
        <taxon>Streptophyta</taxon>
        <taxon>Embryophyta</taxon>
        <taxon>Tracheophyta</taxon>
        <taxon>Spermatophyta</taxon>
        <taxon>Magnoliopsida</taxon>
        <taxon>eudicotyledons</taxon>
        <taxon>Gunneridae</taxon>
        <taxon>Pentapetalae</taxon>
        <taxon>rosids</taxon>
        <taxon>fabids</taxon>
        <taxon>Rosales</taxon>
        <taxon>Rosaceae</taxon>
        <taxon>Rosoideae</taxon>
        <taxon>Rosoideae incertae sedis</taxon>
        <taxon>Rosa</taxon>
    </lineage>
</organism>
<evidence type="ECO:0000256" key="2">
    <source>
        <dbReference type="ARBA" id="ARBA00022679"/>
    </source>
</evidence>
<dbReference type="GO" id="GO:0046524">
    <property type="term" value="F:sucrose-phosphate synthase activity"/>
    <property type="evidence" value="ECO:0007669"/>
    <property type="project" value="UniProtKB-EC"/>
</dbReference>
<dbReference type="Gramene" id="PRQ20018">
    <property type="protein sequence ID" value="PRQ20018"/>
    <property type="gene ID" value="RchiOBHm_Chr7g0223581"/>
</dbReference>
<name>A0A2P6PDL9_ROSCH</name>
<dbReference type="STRING" id="74649.A0A2P6PDL9"/>
<dbReference type="InterPro" id="IPR044161">
    <property type="entry name" value="SPS"/>
</dbReference>
<keyword evidence="1 3" id="KW-0328">Glycosyltransferase</keyword>
<reference evidence="3 4" key="1">
    <citation type="journal article" date="2018" name="Nat. Genet.">
        <title>The Rosa genome provides new insights in the design of modern roses.</title>
        <authorList>
            <person name="Bendahmane M."/>
        </authorList>
    </citation>
    <scope>NUCLEOTIDE SEQUENCE [LARGE SCALE GENOMIC DNA]</scope>
    <source>
        <strain evidence="4">cv. Old Blush</strain>
    </source>
</reference>
<proteinExistence type="predicted"/>
<dbReference type="Proteomes" id="UP000238479">
    <property type="component" value="Chromosome 7"/>
</dbReference>
<dbReference type="OMA" id="FICNDAM"/>
<dbReference type="AlphaFoldDB" id="A0A2P6PDL9"/>
<dbReference type="PANTHER" id="PTHR46039:SF7">
    <property type="entry name" value="SUCROSE-PHOSPHATE SYNTHASE 2-RELATED"/>
    <property type="match status" value="1"/>
</dbReference>